<feature type="transmembrane region" description="Helical" evidence="8">
    <location>
        <begin position="133"/>
        <end position="153"/>
    </location>
</feature>
<feature type="transmembrane region" description="Helical" evidence="8">
    <location>
        <begin position="100"/>
        <end position="121"/>
    </location>
</feature>
<dbReference type="Pfam" id="PF00528">
    <property type="entry name" value="BPD_transp_1"/>
    <property type="match status" value="1"/>
</dbReference>
<dbReference type="SUPFAM" id="SSF161098">
    <property type="entry name" value="MetI-like"/>
    <property type="match status" value="1"/>
</dbReference>
<dbReference type="Proteomes" id="UP000186141">
    <property type="component" value="Unassembled WGS sequence"/>
</dbReference>
<feature type="transmembrane region" description="Helical" evidence="8">
    <location>
        <begin position="187"/>
        <end position="211"/>
    </location>
</feature>
<dbReference type="STRING" id="1086013.SAMN05421774_103362"/>
<comment type="similarity">
    <text evidence="8">Belongs to the binding-protein-dependent transport system permease family.</text>
</comment>
<reference evidence="10 11" key="1">
    <citation type="submission" date="2017-01" db="EMBL/GenBank/DDBJ databases">
        <authorList>
            <person name="Mah S.A."/>
            <person name="Swanson W.J."/>
            <person name="Moy G.W."/>
            <person name="Vacquier V.D."/>
        </authorList>
    </citation>
    <scope>NUCLEOTIDE SEQUENCE [LARGE SCALE GENOMIC DNA]</scope>
    <source>
        <strain evidence="10 11">DSM 26375</strain>
    </source>
</reference>
<keyword evidence="4" id="KW-0997">Cell inner membrane</keyword>
<dbReference type="GO" id="GO:0005886">
    <property type="term" value="C:plasma membrane"/>
    <property type="evidence" value="ECO:0007669"/>
    <property type="project" value="UniProtKB-SubCell"/>
</dbReference>
<evidence type="ECO:0000256" key="7">
    <source>
        <dbReference type="ARBA" id="ARBA00023136"/>
    </source>
</evidence>
<keyword evidence="7 8" id="KW-0472">Membrane</keyword>
<dbReference type="GO" id="GO:0055085">
    <property type="term" value="P:transmembrane transport"/>
    <property type="evidence" value="ECO:0007669"/>
    <property type="project" value="InterPro"/>
</dbReference>
<proteinExistence type="inferred from homology"/>
<keyword evidence="2 8" id="KW-0813">Transport</keyword>
<keyword evidence="3" id="KW-1003">Cell membrane</keyword>
<evidence type="ECO:0000256" key="1">
    <source>
        <dbReference type="ARBA" id="ARBA00004429"/>
    </source>
</evidence>
<sequence length="262" mass="28816">MTLSRLALWIVTALILFFMVMPIVIVFVMSFSDSRFLSFPPKVLSLRWYEAYFGNRDWMDATWNSFLLATLTTLITVPIGTAAAYAANVSQSKLVRRMQIVLLTPVMVPVIILAAGLYMVYAQVGLVATKTGLVFAFAMMNLPYVFIAVLAGLRSFDMNQEDVARSLGVSRLTAFMKVTLPQIRPSVITGGLFAFIGALDETVVSIFIAGGENQTLPRRMFMSLRNEIDPTIAAISSVLISISFALVIISSLRGRKARTGHA</sequence>
<dbReference type="InterPro" id="IPR000515">
    <property type="entry name" value="MetI-like"/>
</dbReference>
<accession>A0A1N7NFS0</accession>
<evidence type="ECO:0000256" key="5">
    <source>
        <dbReference type="ARBA" id="ARBA00022692"/>
    </source>
</evidence>
<evidence type="ECO:0000259" key="9">
    <source>
        <dbReference type="PROSITE" id="PS50928"/>
    </source>
</evidence>
<comment type="subcellular location">
    <subcellularLocation>
        <location evidence="1">Cell inner membrane</location>
        <topology evidence="1">Multi-pass membrane protein</topology>
    </subcellularLocation>
    <subcellularLocation>
        <location evidence="8">Cell membrane</location>
        <topology evidence="8">Multi-pass membrane protein</topology>
    </subcellularLocation>
</comment>
<evidence type="ECO:0000256" key="2">
    <source>
        <dbReference type="ARBA" id="ARBA00022448"/>
    </source>
</evidence>
<dbReference type="InterPro" id="IPR021184">
    <property type="entry name" value="TNF_CS"/>
</dbReference>
<feature type="domain" description="ABC transmembrane type-1" evidence="9">
    <location>
        <begin position="62"/>
        <end position="250"/>
    </location>
</feature>
<gene>
    <name evidence="10" type="ORF">SAMN05421774_103362</name>
</gene>
<dbReference type="AlphaFoldDB" id="A0A1N7NFS0"/>
<evidence type="ECO:0000256" key="3">
    <source>
        <dbReference type="ARBA" id="ARBA00022475"/>
    </source>
</evidence>
<organism evidence="10 11">
    <name type="scientific">Gemmobacter megaterium</name>
    <dbReference type="NCBI Taxonomy" id="1086013"/>
    <lineage>
        <taxon>Bacteria</taxon>
        <taxon>Pseudomonadati</taxon>
        <taxon>Pseudomonadota</taxon>
        <taxon>Alphaproteobacteria</taxon>
        <taxon>Rhodobacterales</taxon>
        <taxon>Paracoccaceae</taxon>
        <taxon>Gemmobacter</taxon>
    </lineage>
</organism>
<dbReference type="InterPro" id="IPR035906">
    <property type="entry name" value="MetI-like_sf"/>
</dbReference>
<dbReference type="PROSITE" id="PS50928">
    <property type="entry name" value="ABC_TM1"/>
    <property type="match status" value="1"/>
</dbReference>
<keyword evidence="6 8" id="KW-1133">Transmembrane helix</keyword>
<dbReference type="PROSITE" id="PS00251">
    <property type="entry name" value="THD_1"/>
    <property type="match status" value="1"/>
</dbReference>
<evidence type="ECO:0000313" key="11">
    <source>
        <dbReference type="Proteomes" id="UP000186141"/>
    </source>
</evidence>
<dbReference type="Gene3D" id="1.10.3720.10">
    <property type="entry name" value="MetI-like"/>
    <property type="match status" value="1"/>
</dbReference>
<evidence type="ECO:0000313" key="10">
    <source>
        <dbReference type="EMBL" id="SIS97132.1"/>
    </source>
</evidence>
<dbReference type="EMBL" id="FTOT01000003">
    <property type="protein sequence ID" value="SIS97132.1"/>
    <property type="molecule type" value="Genomic_DNA"/>
</dbReference>
<dbReference type="PANTHER" id="PTHR43357:SF4">
    <property type="entry name" value="INNER MEMBRANE ABC TRANSPORTER PERMEASE PROTEIN YDCV"/>
    <property type="match status" value="1"/>
</dbReference>
<feature type="transmembrane region" description="Helical" evidence="8">
    <location>
        <begin position="231"/>
        <end position="252"/>
    </location>
</feature>
<protein>
    <submittedName>
        <fullName evidence="10">Putative spermidine/putrescine transport system permease protein</fullName>
    </submittedName>
</protein>
<keyword evidence="11" id="KW-1185">Reference proteome</keyword>
<dbReference type="RefSeq" id="WP_076530956.1">
    <property type="nucleotide sequence ID" value="NZ_BMEH01000003.1"/>
</dbReference>
<feature type="transmembrane region" description="Helical" evidence="8">
    <location>
        <begin position="7"/>
        <end position="31"/>
    </location>
</feature>
<name>A0A1N7NFS0_9RHOB</name>
<keyword evidence="5 8" id="KW-0812">Transmembrane</keyword>
<evidence type="ECO:0000256" key="4">
    <source>
        <dbReference type="ARBA" id="ARBA00022519"/>
    </source>
</evidence>
<dbReference type="CDD" id="cd06261">
    <property type="entry name" value="TM_PBP2"/>
    <property type="match status" value="1"/>
</dbReference>
<feature type="transmembrane region" description="Helical" evidence="8">
    <location>
        <begin position="66"/>
        <end position="88"/>
    </location>
</feature>
<dbReference type="OrthoDB" id="9815533at2"/>
<dbReference type="PANTHER" id="PTHR43357">
    <property type="entry name" value="INNER MEMBRANE ABC TRANSPORTER PERMEASE PROTEIN YDCV"/>
    <property type="match status" value="1"/>
</dbReference>
<evidence type="ECO:0000256" key="6">
    <source>
        <dbReference type="ARBA" id="ARBA00022989"/>
    </source>
</evidence>
<evidence type="ECO:0000256" key="8">
    <source>
        <dbReference type="RuleBase" id="RU363032"/>
    </source>
</evidence>